<evidence type="ECO:0000256" key="1">
    <source>
        <dbReference type="ARBA" id="ARBA00022737"/>
    </source>
</evidence>
<organism evidence="4 5">
    <name type="scientific">Champsocephalus esox</name>
    <name type="common">pike icefish</name>
    <dbReference type="NCBI Taxonomy" id="159716"/>
    <lineage>
        <taxon>Eukaryota</taxon>
        <taxon>Metazoa</taxon>
        <taxon>Chordata</taxon>
        <taxon>Craniata</taxon>
        <taxon>Vertebrata</taxon>
        <taxon>Euteleostomi</taxon>
        <taxon>Actinopterygii</taxon>
        <taxon>Neopterygii</taxon>
        <taxon>Teleostei</taxon>
        <taxon>Neoteleostei</taxon>
        <taxon>Acanthomorphata</taxon>
        <taxon>Eupercaria</taxon>
        <taxon>Perciformes</taxon>
        <taxon>Notothenioidei</taxon>
        <taxon>Channichthyidae</taxon>
        <taxon>Champsocephalus</taxon>
    </lineage>
</organism>
<dbReference type="PANTHER" id="PTHR24174:SF18">
    <property type="entry name" value="CASKIN-2"/>
    <property type="match status" value="1"/>
</dbReference>
<protein>
    <recommendedName>
        <fullName evidence="3">SAM domain-containing protein</fullName>
    </recommendedName>
</protein>
<dbReference type="Proteomes" id="UP001335648">
    <property type="component" value="Unassembled WGS sequence"/>
</dbReference>
<comment type="caution">
    <text evidence="4">The sequence shown here is derived from an EMBL/GenBank/DDBJ whole genome shotgun (WGS) entry which is preliminary data.</text>
</comment>
<keyword evidence="2" id="KW-0040">ANK repeat</keyword>
<dbReference type="AlphaFoldDB" id="A0AAN8B141"/>
<evidence type="ECO:0000313" key="5">
    <source>
        <dbReference type="Proteomes" id="UP001335648"/>
    </source>
</evidence>
<dbReference type="Gene3D" id="1.10.150.50">
    <property type="entry name" value="Transcription Factor, Ets-1"/>
    <property type="match status" value="2"/>
</dbReference>
<evidence type="ECO:0000259" key="3">
    <source>
        <dbReference type="Pfam" id="PF00536"/>
    </source>
</evidence>
<reference evidence="4 5" key="1">
    <citation type="journal article" date="2023" name="Mol. Biol. Evol.">
        <title>Genomics of Secondarily Temperate Adaptation in the Only Non-Antarctic Icefish.</title>
        <authorList>
            <person name="Rivera-Colon A.G."/>
            <person name="Rayamajhi N."/>
            <person name="Minhas B.F."/>
            <person name="Madrigal G."/>
            <person name="Bilyk K.T."/>
            <person name="Yoon V."/>
            <person name="Hune M."/>
            <person name="Gregory S."/>
            <person name="Cheng C.H.C."/>
            <person name="Catchen J.M."/>
        </authorList>
    </citation>
    <scope>NUCLEOTIDE SEQUENCE [LARGE SCALE GENOMIC DNA]</scope>
    <source>
        <strain evidence="4">JC2023a</strain>
    </source>
</reference>
<evidence type="ECO:0000313" key="4">
    <source>
        <dbReference type="EMBL" id="KAK5876329.1"/>
    </source>
</evidence>
<name>A0AAN8B141_9TELE</name>
<dbReference type="InterPro" id="IPR013761">
    <property type="entry name" value="SAM/pointed_sf"/>
</dbReference>
<keyword evidence="5" id="KW-1185">Reference proteome</keyword>
<dbReference type="Pfam" id="PF00536">
    <property type="entry name" value="SAM_1"/>
    <property type="match status" value="1"/>
</dbReference>
<evidence type="ECO:0000256" key="2">
    <source>
        <dbReference type="ARBA" id="ARBA00023043"/>
    </source>
</evidence>
<dbReference type="EMBL" id="JAULUE010002067">
    <property type="protein sequence ID" value="KAK5876329.1"/>
    <property type="molecule type" value="Genomic_DNA"/>
</dbReference>
<dbReference type="SUPFAM" id="SSF47769">
    <property type="entry name" value="SAM/Pointed domain"/>
    <property type="match status" value="2"/>
</dbReference>
<feature type="domain" description="SAM" evidence="3">
    <location>
        <begin position="12"/>
        <end position="35"/>
    </location>
</feature>
<dbReference type="InterPro" id="IPR033635">
    <property type="entry name" value="ANKS1/Caskin"/>
</dbReference>
<dbReference type="InterPro" id="IPR001660">
    <property type="entry name" value="SAM"/>
</dbReference>
<proteinExistence type="predicted"/>
<accession>A0AAN8B141</accession>
<keyword evidence="1" id="KW-0677">Repeat</keyword>
<gene>
    <name evidence="4" type="ORF">CesoFtcFv8_025695</name>
</gene>
<sequence>MKLVYSFYFVLQDLTAIGVTKPGHRKKISLEIGRLSLPEWLPDDTPSKLGEWLSVIGLPQYQRRLCENGYDSISIVKKTSRGRTCMR</sequence>
<dbReference type="PANTHER" id="PTHR24174">
    <property type="entry name" value="ANKYRIN REPEAT AND STERILE ALPHA MOTIF DOMAIN-CONTAINING PROTEIN 1"/>
    <property type="match status" value="1"/>
</dbReference>